<dbReference type="PANTHER" id="PTHR10366">
    <property type="entry name" value="NAD DEPENDENT EPIMERASE/DEHYDRATASE"/>
    <property type="match status" value="1"/>
</dbReference>
<dbReference type="EMBL" id="BMAT01013521">
    <property type="protein sequence ID" value="GFS14476.1"/>
    <property type="molecule type" value="Genomic_DNA"/>
</dbReference>
<keyword evidence="1" id="KW-0560">Oxidoreductase</keyword>
<evidence type="ECO:0000256" key="1">
    <source>
        <dbReference type="ARBA" id="ARBA00023002"/>
    </source>
</evidence>
<comment type="caution">
    <text evidence="4">The sequence shown here is derived from an EMBL/GenBank/DDBJ whole genome shotgun (WGS) entry which is preliminary data.</text>
</comment>
<dbReference type="InterPro" id="IPR050425">
    <property type="entry name" value="NAD(P)_dehydrat-like"/>
</dbReference>
<evidence type="ECO:0000259" key="3">
    <source>
        <dbReference type="Pfam" id="PF01370"/>
    </source>
</evidence>
<reference evidence="4 5" key="1">
    <citation type="journal article" date="2021" name="Elife">
        <title>Chloroplast acquisition without the gene transfer in kleptoplastic sea slugs, Plakobranchus ocellatus.</title>
        <authorList>
            <person name="Maeda T."/>
            <person name="Takahashi S."/>
            <person name="Yoshida T."/>
            <person name="Shimamura S."/>
            <person name="Takaki Y."/>
            <person name="Nagai Y."/>
            <person name="Toyoda A."/>
            <person name="Suzuki Y."/>
            <person name="Arimoto A."/>
            <person name="Ishii H."/>
            <person name="Satoh N."/>
            <person name="Nishiyama T."/>
            <person name="Hasebe M."/>
            <person name="Maruyama T."/>
            <person name="Minagawa J."/>
            <person name="Obokata J."/>
            <person name="Shigenobu S."/>
        </authorList>
    </citation>
    <scope>NUCLEOTIDE SEQUENCE [LARGE SCALE GENOMIC DNA]</scope>
</reference>
<dbReference type="AlphaFoldDB" id="A0AAV4IWH9"/>
<organism evidence="4 5">
    <name type="scientific">Elysia marginata</name>
    <dbReference type="NCBI Taxonomy" id="1093978"/>
    <lineage>
        <taxon>Eukaryota</taxon>
        <taxon>Metazoa</taxon>
        <taxon>Spiralia</taxon>
        <taxon>Lophotrochozoa</taxon>
        <taxon>Mollusca</taxon>
        <taxon>Gastropoda</taxon>
        <taxon>Heterobranchia</taxon>
        <taxon>Euthyneura</taxon>
        <taxon>Panpulmonata</taxon>
        <taxon>Sacoglossa</taxon>
        <taxon>Placobranchoidea</taxon>
        <taxon>Plakobranchidae</taxon>
        <taxon>Elysia</taxon>
    </lineage>
</organism>
<gene>
    <name evidence="4" type="ORF">ElyMa_006747000</name>
</gene>
<protein>
    <submittedName>
        <fullName evidence="4">Dihydroflavonol 4-reductase</fullName>
    </submittedName>
</protein>
<evidence type="ECO:0000313" key="5">
    <source>
        <dbReference type="Proteomes" id="UP000762676"/>
    </source>
</evidence>
<comment type="similarity">
    <text evidence="2">Belongs to the NAD(P)-dependent epimerase/dehydratase family. Dihydroflavonol-4-reductase subfamily.</text>
</comment>
<dbReference type="Gene3D" id="3.40.50.720">
    <property type="entry name" value="NAD(P)-binding Rossmann-like Domain"/>
    <property type="match status" value="1"/>
</dbReference>
<sequence>MNGAKMFSLLSNNRNNYITRVRGTVRSLQDLAKVRPLYDLCPDARHNLELVEADLTEEKSWIEAVKGCTYVHHVASPFPSVSPTDEDDVIGPAVAGTLRVLRAAAKDGGVRRVMLTSSCVAVGLCGGNTHPFTENDWTDLSNKYITAYAKSKHLAERAAWDYVKELPHDEKFELAVVNPAFVLGPPATKSSGTSISVRSNELPSHLVNKSGA</sequence>
<dbReference type="InterPro" id="IPR036291">
    <property type="entry name" value="NAD(P)-bd_dom_sf"/>
</dbReference>
<evidence type="ECO:0000256" key="2">
    <source>
        <dbReference type="ARBA" id="ARBA00023445"/>
    </source>
</evidence>
<name>A0AAV4IWH9_9GAST</name>
<dbReference type="PANTHER" id="PTHR10366:SF564">
    <property type="entry name" value="STEROL-4-ALPHA-CARBOXYLATE 3-DEHYDROGENASE, DECARBOXYLATING"/>
    <property type="match status" value="1"/>
</dbReference>
<dbReference type="SUPFAM" id="SSF51735">
    <property type="entry name" value="NAD(P)-binding Rossmann-fold domains"/>
    <property type="match status" value="1"/>
</dbReference>
<dbReference type="Proteomes" id="UP000762676">
    <property type="component" value="Unassembled WGS sequence"/>
</dbReference>
<proteinExistence type="inferred from homology"/>
<accession>A0AAV4IWH9</accession>
<keyword evidence="5" id="KW-1185">Reference proteome</keyword>
<feature type="domain" description="NAD-dependent epimerase/dehydratase" evidence="3">
    <location>
        <begin position="41"/>
        <end position="186"/>
    </location>
</feature>
<dbReference type="GO" id="GO:0016616">
    <property type="term" value="F:oxidoreductase activity, acting on the CH-OH group of donors, NAD or NADP as acceptor"/>
    <property type="evidence" value="ECO:0007669"/>
    <property type="project" value="TreeGrafter"/>
</dbReference>
<dbReference type="InterPro" id="IPR001509">
    <property type="entry name" value="Epimerase_deHydtase"/>
</dbReference>
<dbReference type="Pfam" id="PF01370">
    <property type="entry name" value="Epimerase"/>
    <property type="match status" value="1"/>
</dbReference>
<evidence type="ECO:0000313" key="4">
    <source>
        <dbReference type="EMBL" id="GFS14476.1"/>
    </source>
</evidence>